<keyword evidence="4" id="KW-0627">Porphyrin biosynthesis</keyword>
<organism evidence="6">
    <name type="scientific">marine metagenome</name>
    <dbReference type="NCBI Taxonomy" id="408172"/>
    <lineage>
        <taxon>unclassified sequences</taxon>
        <taxon>metagenomes</taxon>
        <taxon>ecological metagenomes</taxon>
    </lineage>
</organism>
<dbReference type="SUPFAM" id="SSF53850">
    <property type="entry name" value="Periplasmic binding protein-like II"/>
    <property type="match status" value="1"/>
</dbReference>
<dbReference type="GO" id="GO:0006783">
    <property type="term" value="P:heme biosynthetic process"/>
    <property type="evidence" value="ECO:0007669"/>
    <property type="project" value="TreeGrafter"/>
</dbReference>
<dbReference type="GO" id="GO:0004418">
    <property type="term" value="F:hydroxymethylbilane synthase activity"/>
    <property type="evidence" value="ECO:0007669"/>
    <property type="project" value="UniProtKB-EC"/>
</dbReference>
<dbReference type="GO" id="GO:0005737">
    <property type="term" value="C:cytoplasm"/>
    <property type="evidence" value="ECO:0007669"/>
    <property type="project" value="TreeGrafter"/>
</dbReference>
<evidence type="ECO:0000256" key="4">
    <source>
        <dbReference type="ARBA" id="ARBA00023244"/>
    </source>
</evidence>
<feature type="non-terminal residue" evidence="6">
    <location>
        <position position="65"/>
    </location>
</feature>
<accession>A0A382ETZ9</accession>
<dbReference type="AlphaFoldDB" id="A0A382ETZ9"/>
<feature type="domain" description="Porphobilinogen deaminase N-terminal" evidence="5">
    <location>
        <begin position="6"/>
        <end position="65"/>
    </location>
</feature>
<gene>
    <name evidence="6" type="ORF">METZ01_LOCUS206285</name>
</gene>
<evidence type="ECO:0000313" key="6">
    <source>
        <dbReference type="EMBL" id="SVB53431.1"/>
    </source>
</evidence>
<dbReference type="PANTHER" id="PTHR11557">
    <property type="entry name" value="PORPHOBILINOGEN DEAMINASE"/>
    <property type="match status" value="1"/>
</dbReference>
<dbReference type="EMBL" id="UINC01045993">
    <property type="protein sequence ID" value="SVB53431.1"/>
    <property type="molecule type" value="Genomic_DNA"/>
</dbReference>
<reference evidence="6" key="1">
    <citation type="submission" date="2018-05" db="EMBL/GenBank/DDBJ databases">
        <authorList>
            <person name="Lanie J.A."/>
            <person name="Ng W.-L."/>
            <person name="Kazmierczak K.M."/>
            <person name="Andrzejewski T.M."/>
            <person name="Davidsen T.M."/>
            <person name="Wayne K.J."/>
            <person name="Tettelin H."/>
            <person name="Glass J.I."/>
            <person name="Rusch D."/>
            <person name="Podicherti R."/>
            <person name="Tsui H.-C.T."/>
            <person name="Winkler M.E."/>
        </authorList>
    </citation>
    <scope>NUCLEOTIDE SEQUENCE</scope>
</reference>
<dbReference type="Pfam" id="PF01379">
    <property type="entry name" value="Porphobil_deam"/>
    <property type="match status" value="1"/>
</dbReference>
<evidence type="ECO:0000256" key="2">
    <source>
        <dbReference type="ARBA" id="ARBA00012655"/>
    </source>
</evidence>
<evidence type="ECO:0000256" key="1">
    <source>
        <dbReference type="ARBA" id="ARBA00005638"/>
    </source>
</evidence>
<protein>
    <recommendedName>
        <fullName evidence="2">hydroxymethylbilane synthase</fullName>
        <ecNumber evidence="2">2.5.1.61</ecNumber>
    </recommendedName>
</protein>
<dbReference type="EC" id="2.5.1.61" evidence="2"/>
<proteinExistence type="inferred from homology"/>
<sequence>MANNKLRIGTRGSSLALTQANLVINALKHDHPHLKEKDAIQMIVIKTTGDRVQSTLLSEVGGKGL</sequence>
<keyword evidence="3" id="KW-0808">Transferase</keyword>
<comment type="similarity">
    <text evidence="1">Belongs to the HMBS family.</text>
</comment>
<name>A0A382ETZ9_9ZZZZ</name>
<dbReference type="InterPro" id="IPR000860">
    <property type="entry name" value="HemC"/>
</dbReference>
<dbReference type="InterPro" id="IPR022417">
    <property type="entry name" value="Porphobilin_deaminase_N"/>
</dbReference>
<dbReference type="PANTHER" id="PTHR11557:SF0">
    <property type="entry name" value="PORPHOBILINOGEN DEAMINASE"/>
    <property type="match status" value="1"/>
</dbReference>
<evidence type="ECO:0000256" key="3">
    <source>
        <dbReference type="ARBA" id="ARBA00022679"/>
    </source>
</evidence>
<evidence type="ECO:0000259" key="5">
    <source>
        <dbReference type="Pfam" id="PF01379"/>
    </source>
</evidence>
<dbReference type="Gene3D" id="3.40.190.10">
    <property type="entry name" value="Periplasmic binding protein-like II"/>
    <property type="match status" value="1"/>
</dbReference>